<sequence>MPTHTVSIYTPKDVPIPPSPSATYFSEVQWKTLYALAGAVVPSIHAAATVKSSNN</sequence>
<dbReference type="HOGENOM" id="CLU_3033098_0_0_1"/>
<evidence type="ECO:0000313" key="2">
    <source>
        <dbReference type="Proteomes" id="UP000009882"/>
    </source>
</evidence>
<dbReference type="Proteomes" id="UP000009882">
    <property type="component" value="Unassembled WGS sequence"/>
</dbReference>
<dbReference type="STRING" id="1170229.K9GCI9"/>
<dbReference type="EMBL" id="AKCT01000031">
    <property type="protein sequence ID" value="EKV18852.1"/>
    <property type="molecule type" value="Genomic_DNA"/>
</dbReference>
<evidence type="ECO:0000313" key="1">
    <source>
        <dbReference type="EMBL" id="EKV18852.1"/>
    </source>
</evidence>
<proteinExistence type="predicted"/>
<gene>
    <name evidence="1" type="ORF">PDIG_07250</name>
</gene>
<keyword evidence="2" id="KW-1185">Reference proteome</keyword>
<protein>
    <submittedName>
        <fullName evidence="1">Uncharacterized protein</fullName>
    </submittedName>
</protein>
<name>K9GCI9_PEND2</name>
<dbReference type="AlphaFoldDB" id="K9GCI9"/>
<dbReference type="InParanoid" id="K9GCI9"/>
<reference evidence="2" key="1">
    <citation type="journal article" date="2012" name="BMC Genomics">
        <title>Genome sequence of the necrotrophic fungus Penicillium digitatum, the main postharvest pathogen of citrus.</title>
        <authorList>
            <person name="Marcet-Houben M."/>
            <person name="Ballester A.-R."/>
            <person name="de la Fuente B."/>
            <person name="Harries E."/>
            <person name="Marcos J.F."/>
            <person name="Gonzalez-Candelas L."/>
            <person name="Gabaldon T."/>
        </authorList>
    </citation>
    <scope>NUCLEOTIDE SEQUENCE [LARGE SCALE GENOMIC DNA]</scope>
    <source>
        <strain evidence="2">PHI26 / CECT 20796</strain>
    </source>
</reference>
<dbReference type="OrthoDB" id="269227at2759"/>
<comment type="caution">
    <text evidence="1">The sequence shown here is derived from an EMBL/GenBank/DDBJ whole genome shotgun (WGS) entry which is preliminary data.</text>
</comment>
<accession>K9GCI9</accession>
<organism evidence="1 2">
    <name type="scientific">Penicillium digitatum (strain PHI26 / CECT 20796)</name>
    <name type="common">Green mold</name>
    <dbReference type="NCBI Taxonomy" id="1170229"/>
    <lineage>
        <taxon>Eukaryota</taxon>
        <taxon>Fungi</taxon>
        <taxon>Dikarya</taxon>
        <taxon>Ascomycota</taxon>
        <taxon>Pezizomycotina</taxon>
        <taxon>Eurotiomycetes</taxon>
        <taxon>Eurotiomycetidae</taxon>
        <taxon>Eurotiales</taxon>
        <taxon>Aspergillaceae</taxon>
        <taxon>Penicillium</taxon>
    </lineage>
</organism>